<protein>
    <submittedName>
        <fullName evidence="13">Uncharacterized protein</fullName>
    </submittedName>
</protein>
<feature type="compositionally biased region" description="Basic and acidic residues" evidence="10">
    <location>
        <begin position="117"/>
        <end position="134"/>
    </location>
</feature>
<feature type="domain" description="Rrn7/TAF1B C-terminal cyclin" evidence="12">
    <location>
        <begin position="282"/>
        <end position="472"/>
    </location>
</feature>
<dbReference type="GO" id="GO:0042790">
    <property type="term" value="P:nucleolar large rRNA transcription by RNA polymerase I"/>
    <property type="evidence" value="ECO:0007669"/>
    <property type="project" value="TreeGrafter"/>
</dbReference>
<keyword evidence="3" id="KW-0479">Metal-binding</keyword>
<comment type="similarity">
    <text evidence="2">Belongs to the RRN7/TAF1B family.</text>
</comment>
<evidence type="ECO:0000256" key="8">
    <source>
        <dbReference type="ARBA" id="ARBA00023163"/>
    </source>
</evidence>
<organism evidence="13 14">
    <name type="scientific">Dentipellis fragilis</name>
    <dbReference type="NCBI Taxonomy" id="205917"/>
    <lineage>
        <taxon>Eukaryota</taxon>
        <taxon>Fungi</taxon>
        <taxon>Dikarya</taxon>
        <taxon>Basidiomycota</taxon>
        <taxon>Agaricomycotina</taxon>
        <taxon>Agaricomycetes</taxon>
        <taxon>Russulales</taxon>
        <taxon>Hericiaceae</taxon>
        <taxon>Dentipellis</taxon>
    </lineage>
</organism>
<keyword evidence="8" id="KW-0804">Transcription</keyword>
<keyword evidence="14" id="KW-1185">Reference proteome</keyword>
<comment type="caution">
    <text evidence="13">The sequence shown here is derived from an EMBL/GenBank/DDBJ whole genome shotgun (WGS) entry which is preliminary data.</text>
</comment>
<dbReference type="Pfam" id="PF20645">
    <property type="entry name" value="Rrn7_cyclin_C"/>
    <property type="match status" value="1"/>
</dbReference>
<dbReference type="Proteomes" id="UP000298327">
    <property type="component" value="Unassembled WGS sequence"/>
</dbReference>
<evidence type="ECO:0000256" key="2">
    <source>
        <dbReference type="ARBA" id="ARBA00006899"/>
    </source>
</evidence>
<evidence type="ECO:0000256" key="10">
    <source>
        <dbReference type="SAM" id="MobiDB-lite"/>
    </source>
</evidence>
<evidence type="ECO:0000256" key="7">
    <source>
        <dbReference type="ARBA" id="ARBA00023125"/>
    </source>
</evidence>
<dbReference type="InterPro" id="IPR048538">
    <property type="entry name" value="Rrn7_cyclin_C"/>
</dbReference>
<evidence type="ECO:0000313" key="14">
    <source>
        <dbReference type="Proteomes" id="UP000298327"/>
    </source>
</evidence>
<dbReference type="InterPro" id="IPR033599">
    <property type="entry name" value="TAF1B/Rrn7"/>
</dbReference>
<evidence type="ECO:0000256" key="5">
    <source>
        <dbReference type="ARBA" id="ARBA00022833"/>
    </source>
</evidence>
<dbReference type="Pfam" id="PF20644">
    <property type="entry name" value="Rrn7_cyclin_N"/>
    <property type="match status" value="1"/>
</dbReference>
<dbReference type="EMBL" id="SEOQ01000378">
    <property type="protein sequence ID" value="TFY64273.1"/>
    <property type="molecule type" value="Genomic_DNA"/>
</dbReference>
<dbReference type="PANTHER" id="PTHR31576:SF2">
    <property type="entry name" value="TATA BOX-BINDING PROTEIN-ASSOCIATED FACTOR RNA POLYMERASE I SUBUNIT B"/>
    <property type="match status" value="1"/>
</dbReference>
<evidence type="ECO:0000256" key="9">
    <source>
        <dbReference type="ARBA" id="ARBA00023242"/>
    </source>
</evidence>
<keyword evidence="5" id="KW-0862">Zinc</keyword>
<feature type="compositionally biased region" description="Low complexity" evidence="10">
    <location>
        <begin position="136"/>
        <end position="157"/>
    </location>
</feature>
<proteinExistence type="inferred from homology"/>
<evidence type="ECO:0000256" key="3">
    <source>
        <dbReference type="ARBA" id="ARBA00022723"/>
    </source>
</evidence>
<reference evidence="13 14" key="1">
    <citation type="submission" date="2019-02" db="EMBL/GenBank/DDBJ databases">
        <title>Genome sequencing of the rare red list fungi Dentipellis fragilis.</title>
        <authorList>
            <person name="Buettner E."/>
            <person name="Kellner H."/>
        </authorList>
    </citation>
    <scope>NUCLEOTIDE SEQUENCE [LARGE SCALE GENOMIC DNA]</scope>
    <source>
        <strain evidence="13 14">DSM 105465</strain>
    </source>
</reference>
<feature type="region of interest" description="Disordered" evidence="10">
    <location>
        <begin position="96"/>
        <end position="213"/>
    </location>
</feature>
<dbReference type="GO" id="GO:0001164">
    <property type="term" value="F:RNA polymerase I core promoter sequence-specific DNA binding"/>
    <property type="evidence" value="ECO:0007669"/>
    <property type="project" value="InterPro"/>
</dbReference>
<evidence type="ECO:0000256" key="1">
    <source>
        <dbReference type="ARBA" id="ARBA00004604"/>
    </source>
</evidence>
<feature type="compositionally biased region" description="Basic and acidic residues" evidence="10">
    <location>
        <begin position="199"/>
        <end position="213"/>
    </location>
</feature>
<feature type="compositionally biased region" description="Basic residues" evidence="10">
    <location>
        <begin position="1"/>
        <end position="14"/>
    </location>
</feature>
<dbReference type="AlphaFoldDB" id="A0A4Y9YR78"/>
<keyword evidence="6" id="KW-0805">Transcription regulation</keyword>
<evidence type="ECO:0000259" key="12">
    <source>
        <dbReference type="Pfam" id="PF20645"/>
    </source>
</evidence>
<keyword evidence="9" id="KW-0539">Nucleus</keyword>
<accession>A0A4Y9YR78</accession>
<feature type="compositionally biased region" description="Acidic residues" evidence="10">
    <location>
        <begin position="158"/>
        <end position="171"/>
    </location>
</feature>
<name>A0A4Y9YR78_9AGAM</name>
<keyword evidence="4" id="KW-0863">Zinc-finger</keyword>
<evidence type="ECO:0000259" key="11">
    <source>
        <dbReference type="Pfam" id="PF20644"/>
    </source>
</evidence>
<evidence type="ECO:0000256" key="6">
    <source>
        <dbReference type="ARBA" id="ARBA00023015"/>
    </source>
</evidence>
<comment type="subcellular location">
    <subcellularLocation>
        <location evidence="1">Nucleus</location>
        <location evidence="1">Nucleolus</location>
    </subcellularLocation>
</comment>
<dbReference type="GO" id="GO:0070860">
    <property type="term" value="C:RNA polymerase I core factor complex"/>
    <property type="evidence" value="ECO:0007669"/>
    <property type="project" value="InterPro"/>
</dbReference>
<dbReference type="STRING" id="205917.A0A4Y9YR78"/>
<dbReference type="InterPro" id="IPR048540">
    <property type="entry name" value="Rrn7_cyclin_N"/>
</dbReference>
<sequence>MRKRKLKSSRKKRERQSQADPHLYHGARAQFHYFQCLQLLLRKQIVALTKVWDMPPKFEITCRDIWALHLSLLPTPPPAEPLLHELEIEGSGISRKNAAEEPESPRSPSPAKALEPIAEHGSDDEGPPSDREPDPEAQGQSQAQAGSSKSSSSSSSSEDSDGEPEADPEMEELLRELSESSSEEEEDAAESGPKPAGAPRERKARGAEGRHDGPASNLAVLVLALWTMRIPVMYLDLIRLIEAYELPYLDPIRFLPPDMARHLTKQTVSALSPPHAPSPVLLQVLAARLARQMNNTYGISTPELNAAPILWRVIRALGGTPVLYSLAKTVGYVLSLPLTLHHTLAPGLVKVNKKDPSRHIYDNVPPEVALAATIVLVLKMVYGLDGRPRCESRVNLEKWMADGSVIARSAPKDTADPACALPSIQDYLKVVQDLNDQTRRSKEEIFSAKSNMATACLDDSMIDEYLRFCEKALLGHGVAGTELRVIAEYFPLGSRASESSSPTDGESTAGVRRENALKAAQPAEDATDEEPGAAYTIYNSGDVLGTVSEEYETVVGRAARATGVGDEYMGGVVEKYERRLARWWDGHPLHPDEASKSRGGFPKEIYDDSTARSLEIWKLWQEVGTQWPLTLLPQAAPTRSTASRRRRWSLLSTLTATKGLFSAPGESGSIIVGGLGRIVGFLSGSIPWYQRVWLDQRYIPDAVFLARAAHQGSLPHLLLPLPDRRLDCAIDARPFFSLPLCVFSSFIFILFTDSLPVLACRISEVPRIILSPSVLECFRRCFTKAVQPEPAKVGKKTGKADAESTSGVKDIDIASEHHDFSQIRFLPIRG</sequence>
<dbReference type="OrthoDB" id="428577at2759"/>
<evidence type="ECO:0000313" key="13">
    <source>
        <dbReference type="EMBL" id="TFY64273.1"/>
    </source>
</evidence>
<keyword evidence="7" id="KW-0238">DNA-binding</keyword>
<feature type="domain" description="Rrn7/TAF1B N-terminal cyclin" evidence="11">
    <location>
        <begin position="177"/>
        <end position="256"/>
    </location>
</feature>
<dbReference type="PANTHER" id="PTHR31576">
    <property type="entry name" value="TATA BOX-BINDING PROTEIN-ASSOCIATED FACTOR RNA POLYMERASE I SUBUNIT B"/>
    <property type="match status" value="1"/>
</dbReference>
<dbReference type="GO" id="GO:0008270">
    <property type="term" value="F:zinc ion binding"/>
    <property type="evidence" value="ECO:0007669"/>
    <property type="project" value="UniProtKB-KW"/>
</dbReference>
<evidence type="ECO:0000256" key="4">
    <source>
        <dbReference type="ARBA" id="ARBA00022771"/>
    </source>
</evidence>
<feature type="region of interest" description="Disordered" evidence="10">
    <location>
        <begin position="1"/>
        <end position="22"/>
    </location>
</feature>
<gene>
    <name evidence="13" type="ORF">EVG20_g5993</name>
</gene>